<evidence type="ECO:0000313" key="4">
    <source>
        <dbReference type="Proteomes" id="UP000183071"/>
    </source>
</evidence>
<evidence type="ECO:0000313" key="3">
    <source>
        <dbReference type="Proteomes" id="UP000037716"/>
    </source>
</evidence>
<organism evidence="1 3">
    <name type="scientific">Polaribacter dokdonensis DSW-5</name>
    <dbReference type="NCBI Taxonomy" id="1300348"/>
    <lineage>
        <taxon>Bacteria</taxon>
        <taxon>Pseudomonadati</taxon>
        <taxon>Bacteroidota</taxon>
        <taxon>Flavobacteriia</taxon>
        <taxon>Flavobacteriales</taxon>
        <taxon>Flavobacteriaceae</taxon>
    </lineage>
</organism>
<protein>
    <submittedName>
        <fullName evidence="1">Uncharacterized protein</fullName>
    </submittedName>
</protein>
<evidence type="ECO:0000313" key="2">
    <source>
        <dbReference type="EMBL" id="SEE56568.1"/>
    </source>
</evidence>
<dbReference type="EMBL" id="FNUE01000002">
    <property type="protein sequence ID" value="SEE56568.1"/>
    <property type="molecule type" value="Genomic_DNA"/>
</dbReference>
<dbReference type="AlphaFoldDB" id="A0A0M9CJ58"/>
<evidence type="ECO:0000313" key="1">
    <source>
        <dbReference type="EMBL" id="KOY53055.1"/>
    </source>
</evidence>
<proteinExistence type="predicted"/>
<keyword evidence="4" id="KW-1185">Reference proteome</keyword>
<dbReference type="STRING" id="1300348.I602_2615"/>
<sequence>MSFIKIEEITYKGWKHAVEISNTDIRLIVVPEVGRILHFSFQNSENIFYENSELEGLLFKTGTYYNQKIEAPNIGGNRILPCSEDYFHEITGFRHIPDPYINASTYSINYLENGVVLKSPISNYLGIEIVRKITINNSGSQVYIDQKITKIKPAKNNQLEKIPLTLWSLSKIKTPNISYIKKVGKSVFKNGFTISEWPDAKNYASENVTINDNLIILKSSDGFPQKIGADAKNWVAGYVGNNLLIERFEFDESAKYPDFGTSVTIFGNDLFSELEVLSPEKLLKVGESINYNIKWNLIKMSSKEEAEQYLTQLP</sequence>
<accession>A0A0M9CJ58</accession>
<dbReference type="PATRIC" id="fig|1300348.6.peg.2617"/>
<dbReference type="EMBL" id="LGBR01000001">
    <property type="protein sequence ID" value="KOY53055.1"/>
    <property type="molecule type" value="Genomic_DNA"/>
</dbReference>
<dbReference type="OrthoDB" id="5914937at2"/>
<name>A0A0M9CJ58_9FLAO</name>
<reference evidence="2 4" key="2">
    <citation type="submission" date="2016-10" db="EMBL/GenBank/DDBJ databases">
        <authorList>
            <person name="Varghese N."/>
            <person name="Submissions S."/>
        </authorList>
    </citation>
    <scope>NUCLEOTIDE SEQUENCE [LARGE SCALE GENOMIC DNA]</scope>
    <source>
        <strain evidence="2 4">DSW-5</strain>
    </source>
</reference>
<dbReference type="Proteomes" id="UP000037716">
    <property type="component" value="Unassembled WGS sequence"/>
</dbReference>
<gene>
    <name evidence="1" type="ORF">I602_2615</name>
    <name evidence="2" type="ORF">SAMN05444353_2390</name>
</gene>
<dbReference type="Proteomes" id="UP000183071">
    <property type="component" value="Unassembled WGS sequence"/>
</dbReference>
<comment type="caution">
    <text evidence="1">The sequence shown here is derived from an EMBL/GenBank/DDBJ whole genome shotgun (WGS) entry which is preliminary data.</text>
</comment>
<dbReference type="RefSeq" id="WP_053975102.1">
    <property type="nucleotide sequence ID" value="NZ_FNUE01000002.1"/>
</dbReference>
<reference evidence="1 3" key="1">
    <citation type="submission" date="2015-07" db="EMBL/GenBank/DDBJ databases">
        <title>Genome of Polaribacter dokdonenesis DSW-5, isolated from seawater off Dokdo in Korea.</title>
        <authorList>
            <person name="Yoon K."/>
            <person name="Song J.Y."/>
            <person name="Kim J.F."/>
        </authorList>
    </citation>
    <scope>NUCLEOTIDE SEQUENCE [LARGE SCALE GENOMIC DNA]</scope>
    <source>
        <strain evidence="1 3">DSW-5</strain>
    </source>
</reference>